<dbReference type="SUPFAM" id="SSF52833">
    <property type="entry name" value="Thioredoxin-like"/>
    <property type="match status" value="1"/>
</dbReference>
<accession>A0A520MUC0</accession>
<reference evidence="4 5" key="1">
    <citation type="submission" date="2019-02" db="EMBL/GenBank/DDBJ databases">
        <title>Prokaryotic population dynamics and viral predation in marine succession experiment using metagenomics: the confinement effect.</title>
        <authorList>
            <person name="Haro-Moreno J.M."/>
            <person name="Rodriguez-Valera F."/>
            <person name="Lopez-Perez M."/>
        </authorList>
    </citation>
    <scope>NUCLEOTIDE SEQUENCE [LARGE SCALE GENOMIC DNA]</scope>
    <source>
        <strain evidence="4">MED-G166</strain>
    </source>
</reference>
<evidence type="ECO:0000256" key="3">
    <source>
        <dbReference type="PIRSR" id="PIRSR603782-2"/>
    </source>
</evidence>
<dbReference type="Proteomes" id="UP000320146">
    <property type="component" value="Unassembled WGS sequence"/>
</dbReference>
<organism evidence="4 5">
    <name type="scientific">SAR86 cluster bacterium</name>
    <dbReference type="NCBI Taxonomy" id="2030880"/>
    <lineage>
        <taxon>Bacteria</taxon>
        <taxon>Pseudomonadati</taxon>
        <taxon>Pseudomonadota</taxon>
        <taxon>Gammaproteobacteria</taxon>
        <taxon>SAR86 cluster</taxon>
    </lineage>
</organism>
<evidence type="ECO:0000313" key="4">
    <source>
        <dbReference type="EMBL" id="RZO24776.1"/>
    </source>
</evidence>
<dbReference type="InterPro" id="IPR036249">
    <property type="entry name" value="Thioredoxin-like_sf"/>
</dbReference>
<gene>
    <name evidence="4" type="ORF">EVA99_00675</name>
</gene>
<evidence type="ECO:0000313" key="5">
    <source>
        <dbReference type="Proteomes" id="UP000320146"/>
    </source>
</evidence>
<feature type="binding site" evidence="2">
    <location>
        <position position="87"/>
    </location>
    <ligand>
        <name>Cu cation</name>
        <dbReference type="ChEBI" id="CHEBI:23378"/>
    </ligand>
</feature>
<dbReference type="CDD" id="cd02968">
    <property type="entry name" value="SCO"/>
    <property type="match status" value="1"/>
</dbReference>
<keyword evidence="2" id="KW-0479">Metal-binding</keyword>
<evidence type="ECO:0000256" key="1">
    <source>
        <dbReference type="ARBA" id="ARBA00010996"/>
    </source>
</evidence>
<feature type="binding site" evidence="2">
    <location>
        <position position="170"/>
    </location>
    <ligand>
        <name>Cu cation</name>
        <dbReference type="ChEBI" id="CHEBI:23378"/>
    </ligand>
</feature>
<dbReference type="PANTHER" id="PTHR12151:SF25">
    <property type="entry name" value="LINALOOL DEHYDRATASE_ISOMERASE DOMAIN-CONTAINING PROTEIN"/>
    <property type="match status" value="1"/>
</dbReference>
<dbReference type="InterPro" id="IPR003782">
    <property type="entry name" value="SCO1/SenC"/>
</dbReference>
<keyword evidence="2" id="KW-0186">Copper</keyword>
<dbReference type="Gene3D" id="3.40.30.10">
    <property type="entry name" value="Glutaredoxin"/>
    <property type="match status" value="1"/>
</dbReference>
<evidence type="ECO:0000256" key="2">
    <source>
        <dbReference type="PIRSR" id="PIRSR603782-1"/>
    </source>
</evidence>
<dbReference type="AlphaFoldDB" id="A0A520MUC0"/>
<proteinExistence type="inferred from homology"/>
<protein>
    <submittedName>
        <fullName evidence="4">SCO family protein</fullName>
    </submittedName>
</protein>
<feature type="binding site" evidence="2">
    <location>
        <position position="83"/>
    </location>
    <ligand>
        <name>Cu cation</name>
        <dbReference type="ChEBI" id="CHEBI:23378"/>
    </ligand>
</feature>
<comment type="caution">
    <text evidence="4">The sequence shown here is derived from an EMBL/GenBank/DDBJ whole genome shotgun (WGS) entry which is preliminary data.</text>
</comment>
<dbReference type="GO" id="GO:0046872">
    <property type="term" value="F:metal ion binding"/>
    <property type="evidence" value="ECO:0007669"/>
    <property type="project" value="UniProtKB-KW"/>
</dbReference>
<sequence length="207" mass="23661">MSKNFLTIILFAVVIFLSFYSVWRISQPRVLSQDEMKVNGFYQYGSFEELRNFKLIDHDGNSFTKDNFAANDLNFLYFGYSSCPTECPVMMSVMKQVYEKIETENIAYYLVSFDPEIDTLDRLKSYVTAFNPDFLGISGEIPEVVKLGYQLGVEKLAPMENHMNQRVISHTNHLIVVNDEAEVIGIFKAPFESSAMALVIKSLLVSQ</sequence>
<feature type="disulfide bond" description="Redox-active" evidence="3">
    <location>
        <begin position="83"/>
        <end position="87"/>
    </location>
</feature>
<comment type="similarity">
    <text evidence="1">Belongs to the SCO1/2 family.</text>
</comment>
<dbReference type="EMBL" id="SHBL01000003">
    <property type="protein sequence ID" value="RZO24776.1"/>
    <property type="molecule type" value="Genomic_DNA"/>
</dbReference>
<dbReference type="Pfam" id="PF02630">
    <property type="entry name" value="SCO1-SenC"/>
    <property type="match status" value="1"/>
</dbReference>
<name>A0A520MUC0_9GAMM</name>
<dbReference type="PANTHER" id="PTHR12151">
    <property type="entry name" value="ELECTRON TRANSPORT PROTIN SCO1/SENC FAMILY MEMBER"/>
    <property type="match status" value="1"/>
</dbReference>
<keyword evidence="3" id="KW-1015">Disulfide bond</keyword>